<feature type="region of interest" description="Disordered" evidence="1">
    <location>
        <begin position="82"/>
        <end position="181"/>
    </location>
</feature>
<protein>
    <submittedName>
        <fullName evidence="2">Uncharacterized protein</fullName>
    </submittedName>
</protein>
<reference evidence="2 3" key="1">
    <citation type="journal article" date="2020" name="Cell">
        <title>Large-Scale Comparative Analyses of Tick Genomes Elucidate Their Genetic Diversity and Vector Capacities.</title>
        <authorList>
            <consortium name="Tick Genome and Microbiome Consortium (TIGMIC)"/>
            <person name="Jia N."/>
            <person name="Wang J."/>
            <person name="Shi W."/>
            <person name="Du L."/>
            <person name="Sun Y."/>
            <person name="Zhan W."/>
            <person name="Jiang J.F."/>
            <person name="Wang Q."/>
            <person name="Zhang B."/>
            <person name="Ji P."/>
            <person name="Bell-Sakyi L."/>
            <person name="Cui X.M."/>
            <person name="Yuan T.T."/>
            <person name="Jiang B.G."/>
            <person name="Yang W.F."/>
            <person name="Lam T.T."/>
            <person name="Chang Q.C."/>
            <person name="Ding S.J."/>
            <person name="Wang X.J."/>
            <person name="Zhu J.G."/>
            <person name="Ruan X.D."/>
            <person name="Zhao L."/>
            <person name="Wei J.T."/>
            <person name="Ye R.Z."/>
            <person name="Que T.C."/>
            <person name="Du C.H."/>
            <person name="Zhou Y.H."/>
            <person name="Cheng J.X."/>
            <person name="Dai P.F."/>
            <person name="Guo W.B."/>
            <person name="Han X.H."/>
            <person name="Huang E.J."/>
            <person name="Li L.F."/>
            <person name="Wei W."/>
            <person name="Gao Y.C."/>
            <person name="Liu J.Z."/>
            <person name="Shao H.Z."/>
            <person name="Wang X."/>
            <person name="Wang C.C."/>
            <person name="Yang T.C."/>
            <person name="Huo Q.B."/>
            <person name="Li W."/>
            <person name="Chen H.Y."/>
            <person name="Chen S.E."/>
            <person name="Zhou L.G."/>
            <person name="Ni X.B."/>
            <person name="Tian J.H."/>
            <person name="Sheng Y."/>
            <person name="Liu T."/>
            <person name="Pan Y.S."/>
            <person name="Xia L.Y."/>
            <person name="Li J."/>
            <person name="Zhao F."/>
            <person name="Cao W.C."/>
        </authorList>
    </citation>
    <scope>NUCLEOTIDE SEQUENCE [LARGE SCALE GENOMIC DNA]</scope>
    <source>
        <strain evidence="2">HaeL-2018</strain>
    </source>
</reference>
<dbReference type="EMBL" id="JABSTR010000009">
    <property type="protein sequence ID" value="KAH9379305.1"/>
    <property type="molecule type" value="Genomic_DNA"/>
</dbReference>
<dbReference type="AlphaFoldDB" id="A0A9J6GWN6"/>
<comment type="caution">
    <text evidence="2">The sequence shown here is derived from an EMBL/GenBank/DDBJ whole genome shotgun (WGS) entry which is preliminary data.</text>
</comment>
<evidence type="ECO:0000313" key="2">
    <source>
        <dbReference type="EMBL" id="KAH9379305.1"/>
    </source>
</evidence>
<evidence type="ECO:0000256" key="1">
    <source>
        <dbReference type="SAM" id="MobiDB-lite"/>
    </source>
</evidence>
<accession>A0A9J6GWN6</accession>
<name>A0A9J6GWN6_HAELO</name>
<dbReference type="Proteomes" id="UP000821853">
    <property type="component" value="Unassembled WGS sequence"/>
</dbReference>
<gene>
    <name evidence="2" type="ORF">HPB48_007826</name>
</gene>
<feature type="compositionally biased region" description="Basic and acidic residues" evidence="1">
    <location>
        <begin position="82"/>
        <end position="103"/>
    </location>
</feature>
<organism evidence="2 3">
    <name type="scientific">Haemaphysalis longicornis</name>
    <name type="common">Bush tick</name>
    <dbReference type="NCBI Taxonomy" id="44386"/>
    <lineage>
        <taxon>Eukaryota</taxon>
        <taxon>Metazoa</taxon>
        <taxon>Ecdysozoa</taxon>
        <taxon>Arthropoda</taxon>
        <taxon>Chelicerata</taxon>
        <taxon>Arachnida</taxon>
        <taxon>Acari</taxon>
        <taxon>Parasitiformes</taxon>
        <taxon>Ixodida</taxon>
        <taxon>Ixodoidea</taxon>
        <taxon>Ixodidae</taxon>
        <taxon>Haemaphysalinae</taxon>
        <taxon>Haemaphysalis</taxon>
    </lineage>
</organism>
<dbReference type="VEuPathDB" id="VectorBase:HLOH_061175"/>
<sequence>MAYVTIKVEEIPPRVPLLGGHFTFKYKQLALQGGWLQPRGSHAYQGAKDGTNVKKFSLYAVMRALTTAAGMTEEVCKQDLLSQERKHQRLQSRDRSGGADDFNHQAGAGGLRSALKGGARSPSNRGGRGAVRAIGSSPGAYAGRAGRSPGDDRDPDVTVPASSPGRAENAANVIDERPGNA</sequence>
<proteinExistence type="predicted"/>
<keyword evidence="3" id="KW-1185">Reference proteome</keyword>
<evidence type="ECO:0000313" key="3">
    <source>
        <dbReference type="Proteomes" id="UP000821853"/>
    </source>
</evidence>